<dbReference type="EMBL" id="JAULSV010000001">
    <property type="protein sequence ID" value="KAK0656447.1"/>
    <property type="molecule type" value="Genomic_DNA"/>
</dbReference>
<comment type="caution">
    <text evidence="1">The sequence shown here is derived from an EMBL/GenBank/DDBJ whole genome shotgun (WGS) entry which is preliminary data.</text>
</comment>
<dbReference type="AlphaFoldDB" id="A0AA39YPQ7"/>
<keyword evidence="2" id="KW-1185">Reference proteome</keyword>
<name>A0AA39YPQ7_9PEZI</name>
<gene>
    <name evidence="1" type="ORF">B0T16DRAFT_37290</name>
</gene>
<organism evidence="1 2">
    <name type="scientific">Cercophora newfieldiana</name>
    <dbReference type="NCBI Taxonomy" id="92897"/>
    <lineage>
        <taxon>Eukaryota</taxon>
        <taxon>Fungi</taxon>
        <taxon>Dikarya</taxon>
        <taxon>Ascomycota</taxon>
        <taxon>Pezizomycotina</taxon>
        <taxon>Sordariomycetes</taxon>
        <taxon>Sordariomycetidae</taxon>
        <taxon>Sordariales</taxon>
        <taxon>Lasiosphaeriaceae</taxon>
        <taxon>Cercophora</taxon>
    </lineage>
</organism>
<accession>A0AA39YPQ7</accession>
<proteinExistence type="predicted"/>
<reference evidence="1" key="1">
    <citation type="submission" date="2023-06" db="EMBL/GenBank/DDBJ databases">
        <title>Genome-scale phylogeny and comparative genomics of the fungal order Sordariales.</title>
        <authorList>
            <consortium name="Lawrence Berkeley National Laboratory"/>
            <person name="Hensen N."/>
            <person name="Bonometti L."/>
            <person name="Westerberg I."/>
            <person name="Brannstrom I.O."/>
            <person name="Guillou S."/>
            <person name="Cros-Aarteil S."/>
            <person name="Calhoun S."/>
            <person name="Haridas S."/>
            <person name="Kuo A."/>
            <person name="Mondo S."/>
            <person name="Pangilinan J."/>
            <person name="Riley R."/>
            <person name="Labutti K."/>
            <person name="Andreopoulos B."/>
            <person name="Lipzen A."/>
            <person name="Chen C."/>
            <person name="Yanf M."/>
            <person name="Daum C."/>
            <person name="Ng V."/>
            <person name="Clum A."/>
            <person name="Steindorff A."/>
            <person name="Ohm R."/>
            <person name="Martin F."/>
            <person name="Silar P."/>
            <person name="Natvig D."/>
            <person name="Lalanne C."/>
            <person name="Gautier V."/>
            <person name="Ament-Velasquez S.L."/>
            <person name="Kruys A."/>
            <person name="Hutchinson M.I."/>
            <person name="Powell A.J."/>
            <person name="Barry K."/>
            <person name="Miller A.N."/>
            <person name="Grigoriev I.V."/>
            <person name="Debuchy R."/>
            <person name="Gladieux P."/>
            <person name="Thoren M.H."/>
            <person name="Johannesson H."/>
        </authorList>
    </citation>
    <scope>NUCLEOTIDE SEQUENCE</scope>
    <source>
        <strain evidence="1">SMH2532-1</strain>
    </source>
</reference>
<evidence type="ECO:0000313" key="2">
    <source>
        <dbReference type="Proteomes" id="UP001174936"/>
    </source>
</evidence>
<sequence length="117" mass="12843">MLHDRGWQAAARPGSRVSAAALPAGKGMVKLISGCRSDAFCNRRLQQPTLLPTASSRRLTRPKYQIETRSPHYQGATTAPLSLSRIFNTNQTPSSKAFALPHSNPPCLATQWRVFLV</sequence>
<dbReference type="Proteomes" id="UP001174936">
    <property type="component" value="Unassembled WGS sequence"/>
</dbReference>
<protein>
    <submittedName>
        <fullName evidence="1">Uncharacterized protein</fullName>
    </submittedName>
</protein>
<evidence type="ECO:0000313" key="1">
    <source>
        <dbReference type="EMBL" id="KAK0656447.1"/>
    </source>
</evidence>